<dbReference type="Proteomes" id="UP000838756">
    <property type="component" value="Unassembled WGS sequence"/>
</dbReference>
<evidence type="ECO:0000313" key="1">
    <source>
        <dbReference type="EMBL" id="CAH2215823.1"/>
    </source>
</evidence>
<dbReference type="OrthoDB" id="193703at2759"/>
<protein>
    <submittedName>
        <fullName evidence="1">Jg6405 protein</fullName>
    </submittedName>
</protein>
<organism evidence="1 2">
    <name type="scientific">Pararge aegeria aegeria</name>
    <dbReference type="NCBI Taxonomy" id="348720"/>
    <lineage>
        <taxon>Eukaryota</taxon>
        <taxon>Metazoa</taxon>
        <taxon>Ecdysozoa</taxon>
        <taxon>Arthropoda</taxon>
        <taxon>Hexapoda</taxon>
        <taxon>Insecta</taxon>
        <taxon>Pterygota</taxon>
        <taxon>Neoptera</taxon>
        <taxon>Endopterygota</taxon>
        <taxon>Lepidoptera</taxon>
        <taxon>Glossata</taxon>
        <taxon>Ditrysia</taxon>
        <taxon>Papilionoidea</taxon>
        <taxon>Nymphalidae</taxon>
        <taxon>Satyrinae</taxon>
        <taxon>Satyrini</taxon>
        <taxon>Parargina</taxon>
        <taxon>Pararge</taxon>
    </lineage>
</organism>
<feature type="non-terminal residue" evidence="1">
    <location>
        <position position="1"/>
    </location>
</feature>
<sequence length="78" mass="8326">AAAKLDKLRYMDALQSGSTGDADYENTLQGRVWRGADPAPDNHVLGAGPQDCAAPDLTGNAEPERVMENSYTDCSTRV</sequence>
<gene>
    <name evidence="1" type="primary">jg6405</name>
    <name evidence="1" type="ORF">PAEG_LOCUS3908</name>
</gene>
<name>A0A8S4QKK8_9NEOP</name>
<comment type="caution">
    <text evidence="1">The sequence shown here is derived from an EMBL/GenBank/DDBJ whole genome shotgun (WGS) entry which is preliminary data.</text>
</comment>
<proteinExistence type="predicted"/>
<dbReference type="AlphaFoldDB" id="A0A8S4QKK8"/>
<keyword evidence="2" id="KW-1185">Reference proteome</keyword>
<dbReference type="EMBL" id="CAKXAJ010013018">
    <property type="protein sequence ID" value="CAH2215823.1"/>
    <property type="molecule type" value="Genomic_DNA"/>
</dbReference>
<reference evidence="1" key="1">
    <citation type="submission" date="2022-03" db="EMBL/GenBank/DDBJ databases">
        <authorList>
            <person name="Lindestad O."/>
        </authorList>
    </citation>
    <scope>NUCLEOTIDE SEQUENCE</scope>
</reference>
<accession>A0A8S4QKK8</accession>
<evidence type="ECO:0000313" key="2">
    <source>
        <dbReference type="Proteomes" id="UP000838756"/>
    </source>
</evidence>